<feature type="non-terminal residue" evidence="3">
    <location>
        <position position="1"/>
    </location>
</feature>
<dbReference type="Pfam" id="PF13895">
    <property type="entry name" value="Ig_2"/>
    <property type="match status" value="1"/>
</dbReference>
<dbReference type="GO" id="GO:0004888">
    <property type="term" value="F:transmembrane signaling receptor activity"/>
    <property type="evidence" value="ECO:0007669"/>
    <property type="project" value="TreeGrafter"/>
</dbReference>
<protein>
    <submittedName>
        <fullName evidence="3">FCGR3 protein</fullName>
    </submittedName>
</protein>
<comment type="caution">
    <text evidence="3">The sequence shown here is derived from an EMBL/GenBank/DDBJ whole genome shotgun (WGS) entry which is preliminary data.</text>
</comment>
<dbReference type="GO" id="GO:0007166">
    <property type="term" value="P:cell surface receptor signaling pathway"/>
    <property type="evidence" value="ECO:0007669"/>
    <property type="project" value="TreeGrafter"/>
</dbReference>
<dbReference type="GO" id="GO:0006955">
    <property type="term" value="P:immune response"/>
    <property type="evidence" value="ECO:0007669"/>
    <property type="project" value="TreeGrafter"/>
</dbReference>
<name>A0A7K9AHK4_9PASS</name>
<dbReference type="PANTHER" id="PTHR11481:SF64">
    <property type="entry name" value="FC RECEPTOR-LIKE PROTEIN 4"/>
    <property type="match status" value="1"/>
</dbReference>
<keyword evidence="4" id="KW-1185">Reference proteome</keyword>
<dbReference type="PANTHER" id="PTHR11481">
    <property type="entry name" value="IMMUNOGLOBULIN FC RECEPTOR"/>
    <property type="match status" value="1"/>
</dbReference>
<reference evidence="3 4" key="1">
    <citation type="submission" date="2019-09" db="EMBL/GenBank/DDBJ databases">
        <title>Bird 10,000 Genomes (B10K) Project - Family phase.</title>
        <authorList>
            <person name="Zhang G."/>
        </authorList>
    </citation>
    <scope>NUCLEOTIDE SEQUENCE [LARGE SCALE GENOMIC DNA]</scope>
    <source>
        <strain evidence="3">B10K-DU-001-02</strain>
        <tissue evidence="3">Muscle</tissue>
    </source>
</reference>
<dbReference type="InterPro" id="IPR013783">
    <property type="entry name" value="Ig-like_fold"/>
</dbReference>
<evidence type="ECO:0000313" key="3">
    <source>
        <dbReference type="EMBL" id="NXG26679.1"/>
    </source>
</evidence>
<organism evidence="3 4">
    <name type="scientific">Grallaria varia</name>
    <name type="common">variegated antpitta</name>
    <dbReference type="NCBI Taxonomy" id="117165"/>
    <lineage>
        <taxon>Eukaryota</taxon>
        <taxon>Metazoa</taxon>
        <taxon>Chordata</taxon>
        <taxon>Craniata</taxon>
        <taxon>Vertebrata</taxon>
        <taxon>Euteleostomi</taxon>
        <taxon>Archelosauria</taxon>
        <taxon>Archosauria</taxon>
        <taxon>Dinosauria</taxon>
        <taxon>Saurischia</taxon>
        <taxon>Theropoda</taxon>
        <taxon>Coelurosauria</taxon>
        <taxon>Aves</taxon>
        <taxon>Neognathae</taxon>
        <taxon>Neoaves</taxon>
        <taxon>Telluraves</taxon>
        <taxon>Australaves</taxon>
        <taxon>Passeriformes</taxon>
        <taxon>Formicariidae</taxon>
        <taxon>Grallaria</taxon>
    </lineage>
</organism>
<accession>A0A7K9AHK4</accession>
<evidence type="ECO:0000256" key="1">
    <source>
        <dbReference type="ARBA" id="ARBA00022729"/>
    </source>
</evidence>
<dbReference type="AlphaFoldDB" id="A0A7K9AHK4"/>
<evidence type="ECO:0000313" key="4">
    <source>
        <dbReference type="Proteomes" id="UP000591535"/>
    </source>
</evidence>
<dbReference type="SUPFAM" id="SSF48726">
    <property type="entry name" value="Immunoglobulin"/>
    <property type="match status" value="1"/>
</dbReference>
<dbReference type="Proteomes" id="UP000591535">
    <property type="component" value="Unassembled WGS sequence"/>
</dbReference>
<dbReference type="Gene3D" id="2.60.40.10">
    <property type="entry name" value="Immunoglobulins"/>
    <property type="match status" value="1"/>
</dbReference>
<dbReference type="InterPro" id="IPR036179">
    <property type="entry name" value="Ig-like_dom_sf"/>
</dbReference>
<gene>
    <name evidence="3" type="primary">Fcgr3</name>
    <name evidence="3" type="ORF">GRAVAR_R15356</name>
</gene>
<feature type="non-terminal residue" evidence="3">
    <location>
        <position position="101"/>
    </location>
</feature>
<keyword evidence="1" id="KW-0732">Signal</keyword>
<dbReference type="EMBL" id="VWZG01014152">
    <property type="protein sequence ID" value="NXG26679.1"/>
    <property type="molecule type" value="Genomic_DNA"/>
</dbReference>
<sequence>SPCPTDWPVLQVPVQALLEGDTVTLRCRGWRDITLTQVQFYHEGKDLEGPLEGTELSLPFLQLHHRGQYGCGGWVGSGQSLRKESAPMTVTVHGEHPHTDT</sequence>
<proteinExistence type="predicted"/>
<dbReference type="GO" id="GO:0009897">
    <property type="term" value="C:external side of plasma membrane"/>
    <property type="evidence" value="ECO:0007669"/>
    <property type="project" value="TreeGrafter"/>
</dbReference>
<evidence type="ECO:0000256" key="2">
    <source>
        <dbReference type="ARBA" id="ARBA00023157"/>
    </source>
</evidence>
<keyword evidence="2" id="KW-1015">Disulfide bond</keyword>
<dbReference type="InterPro" id="IPR050488">
    <property type="entry name" value="Ig_Fc_receptor"/>
</dbReference>